<name>A0A9P6RDP5_9FUNG</name>
<dbReference type="AlphaFoldDB" id="A0A9P6RDP5"/>
<gene>
    <name evidence="1" type="ORF">BGZ99_006930</name>
</gene>
<organism evidence="1 2">
    <name type="scientific">Dissophora globulifera</name>
    <dbReference type="NCBI Taxonomy" id="979702"/>
    <lineage>
        <taxon>Eukaryota</taxon>
        <taxon>Fungi</taxon>
        <taxon>Fungi incertae sedis</taxon>
        <taxon>Mucoromycota</taxon>
        <taxon>Mortierellomycotina</taxon>
        <taxon>Mortierellomycetes</taxon>
        <taxon>Mortierellales</taxon>
        <taxon>Mortierellaceae</taxon>
        <taxon>Dissophora</taxon>
    </lineage>
</organism>
<evidence type="ECO:0000313" key="1">
    <source>
        <dbReference type="EMBL" id="KAG0316380.1"/>
    </source>
</evidence>
<evidence type="ECO:0000313" key="2">
    <source>
        <dbReference type="Proteomes" id="UP000738325"/>
    </source>
</evidence>
<dbReference type="Proteomes" id="UP000738325">
    <property type="component" value="Unassembled WGS sequence"/>
</dbReference>
<dbReference type="OrthoDB" id="2413181at2759"/>
<dbReference type="EMBL" id="JAAAIP010000484">
    <property type="protein sequence ID" value="KAG0316380.1"/>
    <property type="molecule type" value="Genomic_DNA"/>
</dbReference>
<accession>A0A9P6RDP5</accession>
<keyword evidence="2" id="KW-1185">Reference proteome</keyword>
<sequence>MNPSRSSYVEYGTGNMLNLDAGTIKRKIDSNEYDDEIIQQVQPNGKRTCIPMNDTQQFASFGALSHNGSAPLTPNDGRVESHGFLAQNWSQSNPSSLLRTAVTSNNCFNNSNNNNNGSHYHPQGMQTMNGYTTVNATTTTAAMNGYHTPESVHSSSDAVSPFSATSMDMEMESATQDSPAMVQNTNAMLNSAISSSMMNQQSALLPSALPGQGQGQQQSNEFVPVHGRSMEIPSYARVPADEARKFREQRWSSCIYGADTRIGQGMMI</sequence>
<reference evidence="1" key="1">
    <citation type="journal article" date="2020" name="Fungal Divers.">
        <title>Resolving the Mortierellaceae phylogeny through synthesis of multi-gene phylogenetics and phylogenomics.</title>
        <authorList>
            <person name="Vandepol N."/>
            <person name="Liber J."/>
            <person name="Desiro A."/>
            <person name="Na H."/>
            <person name="Kennedy M."/>
            <person name="Barry K."/>
            <person name="Grigoriev I.V."/>
            <person name="Miller A.N."/>
            <person name="O'Donnell K."/>
            <person name="Stajich J.E."/>
            <person name="Bonito G."/>
        </authorList>
    </citation>
    <scope>NUCLEOTIDE SEQUENCE</scope>
    <source>
        <strain evidence="1">REB-010B</strain>
    </source>
</reference>
<protein>
    <submittedName>
        <fullName evidence="1">Uncharacterized protein</fullName>
    </submittedName>
</protein>
<comment type="caution">
    <text evidence="1">The sequence shown here is derived from an EMBL/GenBank/DDBJ whole genome shotgun (WGS) entry which is preliminary data.</text>
</comment>
<proteinExistence type="predicted"/>